<reference evidence="1" key="1">
    <citation type="journal article" date="2020" name="Nature">
        <title>Giant virus diversity and host interactions through global metagenomics.</title>
        <authorList>
            <person name="Schulz F."/>
            <person name="Roux S."/>
            <person name="Paez-Espino D."/>
            <person name="Jungbluth S."/>
            <person name="Walsh D.A."/>
            <person name="Denef V.J."/>
            <person name="McMahon K.D."/>
            <person name="Konstantinidis K.T."/>
            <person name="Eloe-Fadrosh E.A."/>
            <person name="Kyrpides N.C."/>
            <person name="Woyke T."/>
        </authorList>
    </citation>
    <scope>NUCLEOTIDE SEQUENCE</scope>
    <source>
        <strain evidence="1">GVMAG-S-1035124-57</strain>
    </source>
</reference>
<dbReference type="Pfam" id="PF19064">
    <property type="entry name" value="DUF5760"/>
    <property type="match status" value="1"/>
</dbReference>
<sequence length="130" mass="14951">MSEQSEEPKAATAGPETKAQLVQHIKSWIEVDNDMRKLQKDMKTLRDNKKALTDALVNVMKSNEIDVFDINDGKLVYAKTKVKVPINKTSLFAALMQHYKDEDAAKKLSEFIMDSRQEKVKESIRRKIQK</sequence>
<proteinExistence type="predicted"/>
<evidence type="ECO:0000313" key="1">
    <source>
        <dbReference type="EMBL" id="QHU36809.1"/>
    </source>
</evidence>
<dbReference type="EMBL" id="MN740631">
    <property type="protein sequence ID" value="QHU36809.1"/>
    <property type="molecule type" value="Genomic_DNA"/>
</dbReference>
<accession>A0A6C0M1A2</accession>
<dbReference type="InterPro" id="IPR043918">
    <property type="entry name" value="DUF5760"/>
</dbReference>
<name>A0A6C0M1A2_9ZZZZ</name>
<dbReference type="AlphaFoldDB" id="A0A6C0M1A2"/>
<organism evidence="1">
    <name type="scientific">viral metagenome</name>
    <dbReference type="NCBI Taxonomy" id="1070528"/>
    <lineage>
        <taxon>unclassified sequences</taxon>
        <taxon>metagenomes</taxon>
        <taxon>organismal metagenomes</taxon>
    </lineage>
</organism>
<protein>
    <submittedName>
        <fullName evidence="1">Uncharacterized protein</fullName>
    </submittedName>
</protein>